<dbReference type="Proteomes" id="UP000275199">
    <property type="component" value="Unassembled WGS sequence"/>
</dbReference>
<dbReference type="EMBL" id="RKKU01000004">
    <property type="protein sequence ID" value="ROZ86574.1"/>
    <property type="molecule type" value="Genomic_DNA"/>
</dbReference>
<protein>
    <submittedName>
        <fullName evidence="2">DUF2931 family protein</fullName>
    </submittedName>
</protein>
<evidence type="ECO:0000256" key="1">
    <source>
        <dbReference type="SAM" id="SignalP"/>
    </source>
</evidence>
<gene>
    <name evidence="2" type="ORF">EF096_05005</name>
</gene>
<accession>A0ABX9XPA3</accession>
<feature type="signal peptide" evidence="1">
    <location>
        <begin position="1"/>
        <end position="27"/>
    </location>
</feature>
<reference evidence="2 3" key="1">
    <citation type="submission" date="2018-11" db="EMBL/GenBank/DDBJ databases">
        <authorList>
            <person name="Jang G.I."/>
            <person name="Hwang C.Y."/>
        </authorList>
    </citation>
    <scope>NUCLEOTIDE SEQUENCE [LARGE SCALE GENOMIC DNA]</scope>
    <source>
        <strain evidence="2 3">SSM26</strain>
    </source>
</reference>
<keyword evidence="3" id="KW-1185">Reference proteome</keyword>
<evidence type="ECO:0000313" key="3">
    <source>
        <dbReference type="Proteomes" id="UP000275199"/>
    </source>
</evidence>
<feature type="chain" id="PRO_5046248877" evidence="1">
    <location>
        <begin position="28"/>
        <end position="349"/>
    </location>
</feature>
<dbReference type="RefSeq" id="WP_123888529.1">
    <property type="nucleotide sequence ID" value="NZ_RKKU01000004.1"/>
</dbReference>
<evidence type="ECO:0000313" key="2">
    <source>
        <dbReference type="EMBL" id="ROZ86574.1"/>
    </source>
</evidence>
<sequence>MGSETTGSIFRRLKMLSILAMSMAIMACQNFSAEQKYDWSATLSAPEEYPVQAYAGAIIAEGYQQSLAGFGDADDGWGNASGYVVMGPDTKNLPDRLQVSWHSFVDQRNYEGAWDLPKDAIAQLFAEGFIDHTTKKKRTYTTFVIGLAPNGLVVVWLSGDGNQVEVANFKAQETLVDIDYVSDDSRPVFSKKYNDVVLSQLNDEFNTFERIRLGEYPSPDLYEQFRQRYLWRPVVALPEEYQLDSFVLHTYNGEVEITSSDNQDRLFDYQKRGLLKGFFFSWRDVDNVKVATCWLEDFDQAEVMRAYANFSPSDNVDLIVRGVGSPAISLALRGGDKEIEINTFKATIE</sequence>
<dbReference type="Pfam" id="PF11153">
    <property type="entry name" value="DUF2931"/>
    <property type="match status" value="1"/>
</dbReference>
<dbReference type="InterPro" id="IPR021326">
    <property type="entry name" value="DUF2931"/>
</dbReference>
<keyword evidence="1" id="KW-0732">Signal</keyword>
<name>A0ABX9XPA3_9PSED</name>
<comment type="caution">
    <text evidence="2">The sequence shown here is derived from an EMBL/GenBank/DDBJ whole genome shotgun (WGS) entry which is preliminary data.</text>
</comment>
<organism evidence="2 3">
    <name type="scientific">Pseudomonas neustonica</name>
    <dbReference type="NCBI Taxonomy" id="2487346"/>
    <lineage>
        <taxon>Bacteria</taxon>
        <taxon>Pseudomonadati</taxon>
        <taxon>Pseudomonadota</taxon>
        <taxon>Gammaproteobacteria</taxon>
        <taxon>Pseudomonadales</taxon>
        <taxon>Pseudomonadaceae</taxon>
        <taxon>Pseudomonas</taxon>
    </lineage>
</organism>
<proteinExistence type="predicted"/>